<dbReference type="PRINTS" id="PR00111">
    <property type="entry name" value="ABHYDROLASE"/>
</dbReference>
<dbReference type="PANTHER" id="PTHR43798:SF31">
    <property type="entry name" value="AB HYDROLASE SUPERFAMILY PROTEIN YCLE"/>
    <property type="match status" value="1"/>
</dbReference>
<dbReference type="SUPFAM" id="SSF53474">
    <property type="entry name" value="alpha/beta-Hydrolases"/>
    <property type="match status" value="1"/>
</dbReference>
<dbReference type="PANTHER" id="PTHR43798">
    <property type="entry name" value="MONOACYLGLYCEROL LIPASE"/>
    <property type="match status" value="1"/>
</dbReference>
<dbReference type="STRING" id="321339.SAMN05444340_1106"/>
<dbReference type="EMBL" id="FNPF01000010">
    <property type="protein sequence ID" value="SDY53571.1"/>
    <property type="molecule type" value="Genomic_DNA"/>
</dbReference>
<dbReference type="InterPro" id="IPR029058">
    <property type="entry name" value="AB_hydrolase_fold"/>
</dbReference>
<feature type="domain" description="AB hydrolase-1" evidence="2">
    <location>
        <begin position="40"/>
        <end position="252"/>
    </location>
</feature>
<evidence type="ECO:0000313" key="3">
    <source>
        <dbReference type="EMBL" id="SDY53571.1"/>
    </source>
</evidence>
<dbReference type="GO" id="GO:0016787">
    <property type="term" value="F:hydrolase activity"/>
    <property type="evidence" value="ECO:0007669"/>
    <property type="project" value="UniProtKB-KW"/>
</dbReference>
<dbReference type="AlphaFoldDB" id="A0A1H3KN47"/>
<reference evidence="3 4" key="1">
    <citation type="submission" date="2016-10" db="EMBL/GenBank/DDBJ databases">
        <authorList>
            <person name="de Groot N.N."/>
        </authorList>
    </citation>
    <scope>NUCLEOTIDE SEQUENCE [LARGE SCALE GENOMIC DNA]</scope>
    <source>
        <strain evidence="3 4">DSM 26880</strain>
    </source>
</reference>
<gene>
    <name evidence="3" type="ORF">SAMN05444340_1106</name>
</gene>
<dbReference type="RefSeq" id="WP_089883782.1">
    <property type="nucleotide sequence ID" value="NZ_FNPF01000010.1"/>
</dbReference>
<dbReference type="Pfam" id="PF12697">
    <property type="entry name" value="Abhydrolase_6"/>
    <property type="match status" value="1"/>
</dbReference>
<evidence type="ECO:0000313" key="4">
    <source>
        <dbReference type="Proteomes" id="UP000199286"/>
    </source>
</evidence>
<dbReference type="Proteomes" id="UP000199286">
    <property type="component" value="Unassembled WGS sequence"/>
</dbReference>
<name>A0A1H3KN47_9RHOB</name>
<keyword evidence="1" id="KW-0378">Hydrolase</keyword>
<dbReference type="InterPro" id="IPR050266">
    <property type="entry name" value="AB_hydrolase_sf"/>
</dbReference>
<dbReference type="InterPro" id="IPR000073">
    <property type="entry name" value="AB_hydrolase_1"/>
</dbReference>
<protein>
    <submittedName>
        <fullName evidence="3">Pimeloyl-ACP methyl ester carboxylesterase</fullName>
    </submittedName>
</protein>
<dbReference type="GO" id="GO:0016020">
    <property type="term" value="C:membrane"/>
    <property type="evidence" value="ECO:0007669"/>
    <property type="project" value="TreeGrafter"/>
</dbReference>
<evidence type="ECO:0000259" key="2">
    <source>
        <dbReference type="Pfam" id="PF12697"/>
    </source>
</evidence>
<proteinExistence type="predicted"/>
<evidence type="ECO:0000256" key="1">
    <source>
        <dbReference type="ARBA" id="ARBA00022801"/>
    </source>
</evidence>
<organism evidence="3 4">
    <name type="scientific">Citreimonas salinaria</name>
    <dbReference type="NCBI Taxonomy" id="321339"/>
    <lineage>
        <taxon>Bacteria</taxon>
        <taxon>Pseudomonadati</taxon>
        <taxon>Pseudomonadota</taxon>
        <taxon>Alphaproteobacteria</taxon>
        <taxon>Rhodobacterales</taxon>
        <taxon>Roseobacteraceae</taxon>
        <taxon>Citreimonas</taxon>
    </lineage>
</organism>
<sequence length="273" mass="30178">MIKPKSEPRRSAPPLSEHIIDVNGFKTFTRTSDKRDGTPVVMIHGQGVSSRFESPSARELAEDFEVHVPDQPGFGRSEGPPQALGVDELGDFTAAYVRAYCSSPVALVATSYGCQVAVACAVRHPDIVERLVLQGPPSAPGDRGASRMVQLWIRNSRMEPSSKSDALLLLDDYRRAGFRRVYDTFNAYRLYPISQKLKEVRMPTLVVSGEHDQMVSQEWARTVADLLPKGQLKILSGIAHTMSHFWPRELADAVRPFLEEGAADKPRLGQPAV</sequence>
<dbReference type="Gene3D" id="3.40.50.1820">
    <property type="entry name" value="alpha/beta hydrolase"/>
    <property type="match status" value="1"/>
</dbReference>
<accession>A0A1H3KN47</accession>
<keyword evidence="4" id="KW-1185">Reference proteome</keyword>
<dbReference type="OrthoDB" id="9804723at2"/>